<name>A0A8J3GC66_9BACT</name>
<feature type="signal peptide" evidence="1">
    <location>
        <begin position="1"/>
        <end position="20"/>
    </location>
</feature>
<dbReference type="EMBL" id="BMXG01000005">
    <property type="protein sequence ID" value="GHB96163.1"/>
    <property type="molecule type" value="Genomic_DNA"/>
</dbReference>
<comment type="caution">
    <text evidence="2">The sequence shown here is derived from an EMBL/GenBank/DDBJ whole genome shotgun (WGS) entry which is preliminary data.</text>
</comment>
<evidence type="ECO:0000313" key="3">
    <source>
        <dbReference type="Proteomes" id="UP000642829"/>
    </source>
</evidence>
<feature type="chain" id="PRO_5035168076" evidence="1">
    <location>
        <begin position="21"/>
        <end position="253"/>
    </location>
</feature>
<evidence type="ECO:0000256" key="1">
    <source>
        <dbReference type="SAM" id="SignalP"/>
    </source>
</evidence>
<reference evidence="2" key="1">
    <citation type="journal article" date="2014" name="Int. J. Syst. Evol. Microbiol.">
        <title>Complete genome sequence of Corynebacterium casei LMG S-19264T (=DSM 44701T), isolated from a smear-ripened cheese.</title>
        <authorList>
            <consortium name="US DOE Joint Genome Institute (JGI-PGF)"/>
            <person name="Walter F."/>
            <person name="Albersmeier A."/>
            <person name="Kalinowski J."/>
            <person name="Ruckert C."/>
        </authorList>
    </citation>
    <scope>NUCLEOTIDE SEQUENCE</scope>
    <source>
        <strain evidence="2">KCTC 12870</strain>
    </source>
</reference>
<organism evidence="2 3">
    <name type="scientific">Cerasicoccus arenae</name>
    <dbReference type="NCBI Taxonomy" id="424488"/>
    <lineage>
        <taxon>Bacteria</taxon>
        <taxon>Pseudomonadati</taxon>
        <taxon>Verrucomicrobiota</taxon>
        <taxon>Opitutia</taxon>
        <taxon>Puniceicoccales</taxon>
        <taxon>Cerasicoccaceae</taxon>
        <taxon>Cerasicoccus</taxon>
    </lineage>
</organism>
<keyword evidence="1" id="KW-0732">Signal</keyword>
<proteinExistence type="predicted"/>
<protein>
    <submittedName>
        <fullName evidence="2">Uncharacterized protein</fullName>
    </submittedName>
</protein>
<sequence length="253" mass="29437">MKRFASLLVILAASFSPAWALQRTLTNQDGVSIVAELDELIDKDGVETLSFKRVSDQRSFEIALSTLSFDDQSAIRKWWKEEEKARQLLSPNVDLDINFKQNRKKKSINSSYYSDNNRYSYTPEVRITNDDLYRSFKGNKVRIVCFAEHTYHRGTLKVTSASDSVVDFPRNGDTTVYGNSYEFANYESDYSNYEYGWEHAGYIVVIRNSKDEITHIKTDEDDFQRNVKNALKADEGDYYSKDLRSERSSYRNY</sequence>
<evidence type="ECO:0000313" key="2">
    <source>
        <dbReference type="EMBL" id="GHB96163.1"/>
    </source>
</evidence>
<gene>
    <name evidence="2" type="ORF">GCM10007047_09890</name>
</gene>
<dbReference type="RefSeq" id="WP_189512466.1">
    <property type="nucleotide sequence ID" value="NZ_BMXG01000005.1"/>
</dbReference>
<dbReference type="Proteomes" id="UP000642829">
    <property type="component" value="Unassembled WGS sequence"/>
</dbReference>
<accession>A0A8J3GC66</accession>
<reference evidence="2" key="2">
    <citation type="submission" date="2020-09" db="EMBL/GenBank/DDBJ databases">
        <authorList>
            <person name="Sun Q."/>
            <person name="Kim S."/>
        </authorList>
    </citation>
    <scope>NUCLEOTIDE SEQUENCE</scope>
    <source>
        <strain evidence="2">KCTC 12870</strain>
    </source>
</reference>
<dbReference type="AlphaFoldDB" id="A0A8J3GC66"/>
<keyword evidence="3" id="KW-1185">Reference proteome</keyword>